<dbReference type="InterPro" id="IPR011801">
    <property type="entry name" value="Swm_rep_I_cyn"/>
</dbReference>
<dbReference type="Pfam" id="PF13753">
    <property type="entry name" value="SWM_repeat"/>
    <property type="match status" value="1"/>
</dbReference>
<reference evidence="2" key="1">
    <citation type="journal article" date="2019" name="Int. J. Syst. Evol. Microbiol.">
        <title>The Global Catalogue of Microorganisms (GCM) 10K type strain sequencing project: providing services to taxonomists for standard genome sequencing and annotation.</title>
        <authorList>
            <consortium name="The Broad Institute Genomics Platform"/>
            <consortium name="The Broad Institute Genome Sequencing Center for Infectious Disease"/>
            <person name="Wu L."/>
            <person name="Ma J."/>
        </authorList>
    </citation>
    <scope>NUCLEOTIDE SEQUENCE [LARGE SCALE GENOMIC DNA]</scope>
    <source>
        <strain evidence="2">JCM 17630</strain>
    </source>
</reference>
<gene>
    <name evidence="1" type="ORF">GCM10022291_00140</name>
</gene>
<dbReference type="InterPro" id="IPR028059">
    <property type="entry name" value="SWM_rpt"/>
</dbReference>
<dbReference type="NCBIfam" id="TIGR02059">
    <property type="entry name" value="swm_rep_I"/>
    <property type="match status" value="1"/>
</dbReference>
<dbReference type="PROSITE" id="PS51257">
    <property type="entry name" value="PROKAR_LIPOPROTEIN"/>
    <property type="match status" value="1"/>
</dbReference>
<organism evidence="1 2">
    <name type="scientific">Postechiella marina</name>
    <dbReference type="NCBI Taxonomy" id="943941"/>
    <lineage>
        <taxon>Bacteria</taxon>
        <taxon>Pseudomonadati</taxon>
        <taxon>Bacteroidota</taxon>
        <taxon>Flavobacteriia</taxon>
        <taxon>Flavobacteriales</taxon>
        <taxon>Flavobacteriaceae</taxon>
        <taxon>Postechiella</taxon>
    </lineage>
</organism>
<dbReference type="Gene3D" id="2.60.120.260">
    <property type="entry name" value="Galactose-binding domain-like"/>
    <property type="match status" value="1"/>
</dbReference>
<proteinExistence type="predicted"/>
<comment type="caution">
    <text evidence="1">The sequence shown here is derived from an EMBL/GenBank/DDBJ whole genome shotgun (WGS) entry which is preliminary data.</text>
</comment>
<protein>
    <submittedName>
        <fullName evidence="1">Uncharacterized protein</fullName>
    </submittedName>
</protein>
<dbReference type="RefSeq" id="WP_344785701.1">
    <property type="nucleotide sequence ID" value="NZ_BAABCA010000001.1"/>
</dbReference>
<keyword evidence="2" id="KW-1185">Reference proteome</keyword>
<name>A0ABP8BZA3_9FLAO</name>
<accession>A0ABP8BZA3</accession>
<evidence type="ECO:0000313" key="2">
    <source>
        <dbReference type="Proteomes" id="UP001501496"/>
    </source>
</evidence>
<dbReference type="EMBL" id="BAABCA010000001">
    <property type="protein sequence ID" value="GAA4230317.1"/>
    <property type="molecule type" value="Genomic_DNA"/>
</dbReference>
<sequence>MKNIKNILQVSFALLLLIGCNDDEYEIPGEFVDLSLTFTSGAGTDRESQVNRFFSFSDISAGAEYQEWSIPDNAFFLEGPIPNNLDNHDEYIKEPREEKTSTDKTVHVLFKKGDTLTKIGYYAVFPDSTSFIFNSYYDSDLNSFVPDTVKTLNVNGKWVAEYEFTLDVYDTVVAKPEVRYTDGTILDHINTESITLTYGDKLVFEDLSNFVEDNNARPDETKWTVRTFEDNEDDRVSISVESQLREGDYEKKIIDTVTFNKLGDFKVSLKATRARTENLRVSTDTILMPVVIKVVPLAEDLVLQTDVDIEERDDDRIVIPVSSPLEAIEGNIGADFIVKVDGTEIPVESVSIGTRKVNGETVGGLLFITLDVPLEPADASKTVTVSYNGTSIMSKDERLLQAFTDEPIVVYVPTPMGQVGDVLESENDEIVIKFDQEIDATSIANSSNPGAGFMIEIDGVAATIESVSVNADNAKTLDIALVEDVSRLDVITIAYTGPGDIMSVGGGTIADFAPITVMMNEDDILNGEGDFEGDVAPNWTDANGNGTSTVTFVDPTPIVAPSGSKVAFFQAPDGNKPDLRSTITFPFEGGKTYILKYKRYITSATTTTTSKTYIGATQLASDQWAAAPRDVWVDYQIEYTHAGSGTSNETIRFQPVPAGVCEVYFDNLIVQEKEI</sequence>
<dbReference type="Proteomes" id="UP001501496">
    <property type="component" value="Unassembled WGS sequence"/>
</dbReference>
<evidence type="ECO:0000313" key="1">
    <source>
        <dbReference type="EMBL" id="GAA4230317.1"/>
    </source>
</evidence>